<dbReference type="RefSeq" id="WP_049130014.1">
    <property type="nucleotide sequence ID" value="NZ_JAFKPR010000004.1"/>
</dbReference>
<gene>
    <name evidence="1" type="ORF">F3B44_23920</name>
</gene>
<protein>
    <submittedName>
        <fullName evidence="1">DUF1643 domain-containing protein</fullName>
    </submittedName>
</protein>
<dbReference type="Proteomes" id="UP000479773">
    <property type="component" value="Unassembled WGS sequence"/>
</dbReference>
<evidence type="ECO:0000313" key="1">
    <source>
        <dbReference type="EMBL" id="KAA4746910.1"/>
    </source>
</evidence>
<dbReference type="Pfam" id="PF07799">
    <property type="entry name" value="DUF1643"/>
    <property type="match status" value="1"/>
</dbReference>
<sequence>MNKKIMQKGWLYEYEVGEEYRRNYNCELTDVRYVLGEQFDMDKQSALICIGINPSMAMPNFLDPTLKRVQEYAKRSGEYGAWYMLNVYPQRATNPNNMDTDDNYNMEIHLRNLVAIKKMLSTIDNADVWCAWGATISDPKRTYLSDLLFGNENKNIQGIIGLFNGNYHFKAYGATTKGYPKHPLLIGKGAKLKTLNEVELKELSDRITNIIKK</sequence>
<proteinExistence type="predicted"/>
<accession>A0A642F7K9</accession>
<name>A0A642F7K9_BACFG</name>
<reference evidence="1 2" key="1">
    <citation type="journal article" date="2019" name="Nat. Med.">
        <title>A library of human gut bacterial isolates paired with longitudinal multiomics data enables mechanistic microbiome research.</title>
        <authorList>
            <person name="Poyet M."/>
            <person name="Groussin M."/>
            <person name="Gibbons S.M."/>
            <person name="Avila-Pacheco J."/>
            <person name="Jiang X."/>
            <person name="Kearney S.M."/>
            <person name="Perrotta A.R."/>
            <person name="Berdy B."/>
            <person name="Zhao S."/>
            <person name="Lieberman T.D."/>
            <person name="Swanson P.K."/>
            <person name="Smith M."/>
            <person name="Roesemann S."/>
            <person name="Alexander J.E."/>
            <person name="Rich S.A."/>
            <person name="Livny J."/>
            <person name="Vlamakis H."/>
            <person name="Clish C."/>
            <person name="Bullock K."/>
            <person name="Deik A."/>
            <person name="Scott J."/>
            <person name="Pierce K.A."/>
            <person name="Xavier R.J."/>
            <person name="Alm E.J."/>
        </authorList>
    </citation>
    <scope>NUCLEOTIDE SEQUENCE [LARGE SCALE GENOMIC DNA]</scope>
    <source>
        <strain evidence="1 2">BIOML-A106</strain>
    </source>
</reference>
<dbReference type="InterPro" id="IPR012441">
    <property type="entry name" value="DUF1643"/>
</dbReference>
<evidence type="ECO:0000313" key="2">
    <source>
        <dbReference type="Proteomes" id="UP000479773"/>
    </source>
</evidence>
<organism evidence="1 2">
    <name type="scientific">Bacteroides fragilis</name>
    <dbReference type="NCBI Taxonomy" id="817"/>
    <lineage>
        <taxon>Bacteria</taxon>
        <taxon>Pseudomonadati</taxon>
        <taxon>Bacteroidota</taxon>
        <taxon>Bacteroidia</taxon>
        <taxon>Bacteroidales</taxon>
        <taxon>Bacteroidaceae</taxon>
        <taxon>Bacteroides</taxon>
    </lineage>
</organism>
<comment type="caution">
    <text evidence="1">The sequence shown here is derived from an EMBL/GenBank/DDBJ whole genome shotgun (WGS) entry which is preliminary data.</text>
</comment>
<dbReference type="EMBL" id="VWEQ01000062">
    <property type="protein sequence ID" value="KAA4746910.1"/>
    <property type="molecule type" value="Genomic_DNA"/>
</dbReference>
<dbReference type="AlphaFoldDB" id="A0A642F7K9"/>